<evidence type="ECO:0000256" key="13">
    <source>
        <dbReference type="RuleBase" id="RU363034"/>
    </source>
</evidence>
<dbReference type="InterPro" id="IPR033116">
    <property type="entry name" value="TRYPSIN_SER"/>
</dbReference>
<sequence>MSIQHSLLLFLALVANAHAALSGDEIINGKKAKDGSLEYMASVQIDGTHRCGGFLIDPNFVLTAAHCDFSGEMTVVLGTHGIKGNVKKHKVDTKIKHGSYKSSLTGNDIMLLKLVKQVKLGKGVKVVNIPRNDKPVQQPTKCSVAGWGSTANSNKKASEDLQVVNVTTIDTEECKNVWKEAKVTLPAKVMCAGGYETKKGACQGDSGGPLVCDNVAVGIVSFNLRQDCNYPNVPNVYTQISKFLPWINETIKVHS</sequence>
<keyword evidence="2" id="KW-0964">Secreted</keyword>
<evidence type="ECO:0000313" key="17">
    <source>
        <dbReference type="Proteomes" id="UP000823561"/>
    </source>
</evidence>
<evidence type="ECO:0000256" key="1">
    <source>
        <dbReference type="ARBA" id="ARBA00004613"/>
    </source>
</evidence>
<dbReference type="InterPro" id="IPR001314">
    <property type="entry name" value="Peptidase_S1A"/>
</dbReference>
<evidence type="ECO:0000256" key="12">
    <source>
        <dbReference type="ARBA" id="ARBA00079711"/>
    </source>
</evidence>
<keyword evidence="4 14" id="KW-0732">Signal</keyword>
<dbReference type="PRINTS" id="PR00722">
    <property type="entry name" value="CHYMOTRYPSIN"/>
</dbReference>
<evidence type="ECO:0000256" key="5">
    <source>
        <dbReference type="ARBA" id="ARBA00022801"/>
    </source>
</evidence>
<evidence type="ECO:0000256" key="3">
    <source>
        <dbReference type="ARBA" id="ARBA00022670"/>
    </source>
</evidence>
<keyword evidence="17" id="KW-1185">Reference proteome</keyword>
<evidence type="ECO:0000259" key="15">
    <source>
        <dbReference type="PROSITE" id="PS50240"/>
    </source>
</evidence>
<organism evidence="16 17">
    <name type="scientific">Alosa alosa</name>
    <name type="common">allis shad</name>
    <dbReference type="NCBI Taxonomy" id="278164"/>
    <lineage>
        <taxon>Eukaryota</taxon>
        <taxon>Metazoa</taxon>
        <taxon>Chordata</taxon>
        <taxon>Craniata</taxon>
        <taxon>Vertebrata</taxon>
        <taxon>Euteleostomi</taxon>
        <taxon>Actinopterygii</taxon>
        <taxon>Neopterygii</taxon>
        <taxon>Teleostei</taxon>
        <taxon>Clupei</taxon>
        <taxon>Clupeiformes</taxon>
        <taxon>Clupeoidei</taxon>
        <taxon>Clupeidae</taxon>
        <taxon>Alosa</taxon>
    </lineage>
</organism>
<evidence type="ECO:0000256" key="2">
    <source>
        <dbReference type="ARBA" id="ARBA00022525"/>
    </source>
</evidence>
<dbReference type="PROSITE" id="PS00135">
    <property type="entry name" value="TRYPSIN_SER"/>
    <property type="match status" value="1"/>
</dbReference>
<keyword evidence="8" id="KW-1015">Disulfide bond</keyword>
<dbReference type="InterPro" id="IPR009003">
    <property type="entry name" value="Peptidase_S1_PA"/>
</dbReference>
<evidence type="ECO:0000256" key="11">
    <source>
        <dbReference type="ARBA" id="ARBA00078807"/>
    </source>
</evidence>
<keyword evidence="7" id="KW-0865">Zymogen</keyword>
<dbReference type="Pfam" id="PF00089">
    <property type="entry name" value="Trypsin"/>
    <property type="match status" value="1"/>
</dbReference>
<keyword evidence="3 13" id="KW-0645">Protease</keyword>
<evidence type="ECO:0000256" key="10">
    <source>
        <dbReference type="ARBA" id="ARBA00067130"/>
    </source>
</evidence>
<gene>
    <name evidence="16" type="ORF">AALO_G00124300</name>
</gene>
<dbReference type="PANTHER" id="PTHR24271">
    <property type="entry name" value="KALLIKREIN-RELATED"/>
    <property type="match status" value="1"/>
</dbReference>
<dbReference type="CDD" id="cd00190">
    <property type="entry name" value="Tryp_SPc"/>
    <property type="match status" value="1"/>
</dbReference>
<comment type="caution">
    <text evidence="16">The sequence shown here is derived from an EMBL/GenBank/DDBJ whole genome shotgun (WGS) entry which is preliminary data.</text>
</comment>
<dbReference type="AlphaFoldDB" id="A0AAV6GKU1"/>
<comment type="function">
    <text evidence="9">Cleaves peptide substrates after methionine, leucine, and norleucine. Physiological substrates include EZR, alpha-tubulins and the apoptosis inhibitor BIRC5/Survivin. Promotes caspase activation and subsequent apoptosis of target cells.</text>
</comment>
<dbReference type="Gene3D" id="2.40.10.10">
    <property type="entry name" value="Trypsin-like serine proteases"/>
    <property type="match status" value="2"/>
</dbReference>
<dbReference type="SMART" id="SM00020">
    <property type="entry name" value="Tryp_SPc"/>
    <property type="match status" value="1"/>
</dbReference>
<feature type="signal peptide" evidence="14">
    <location>
        <begin position="1"/>
        <end position="19"/>
    </location>
</feature>
<dbReference type="SUPFAM" id="SSF50494">
    <property type="entry name" value="Trypsin-like serine proteases"/>
    <property type="match status" value="1"/>
</dbReference>
<dbReference type="GO" id="GO:0006508">
    <property type="term" value="P:proteolysis"/>
    <property type="evidence" value="ECO:0007669"/>
    <property type="project" value="UniProtKB-KW"/>
</dbReference>
<evidence type="ECO:0000256" key="6">
    <source>
        <dbReference type="ARBA" id="ARBA00022825"/>
    </source>
</evidence>
<evidence type="ECO:0000256" key="8">
    <source>
        <dbReference type="ARBA" id="ARBA00023157"/>
    </source>
</evidence>
<accession>A0AAV6GKU1</accession>
<reference evidence="16" key="1">
    <citation type="submission" date="2020-10" db="EMBL/GenBank/DDBJ databases">
        <title>Chromosome-scale genome assembly of the Allis shad, Alosa alosa.</title>
        <authorList>
            <person name="Margot Z."/>
            <person name="Christophe K."/>
            <person name="Cabau C."/>
            <person name="Louis A."/>
            <person name="Berthelot C."/>
            <person name="Parey E."/>
            <person name="Roest Crollius H."/>
            <person name="Montfort J."/>
            <person name="Robinson-Rechavi M."/>
            <person name="Bucao C."/>
            <person name="Bouchez O."/>
            <person name="Gislard M."/>
            <person name="Lluch J."/>
            <person name="Milhes M."/>
            <person name="Lampietro C."/>
            <person name="Lopez Roques C."/>
            <person name="Donnadieu C."/>
            <person name="Braasch I."/>
            <person name="Desvignes T."/>
            <person name="Postlethwait J."/>
            <person name="Bobe J."/>
            <person name="Guiguen Y."/>
        </authorList>
    </citation>
    <scope>NUCLEOTIDE SEQUENCE</scope>
    <source>
        <strain evidence="16">M-15738</strain>
        <tissue evidence="16">Blood</tissue>
    </source>
</reference>
<dbReference type="InterPro" id="IPR018114">
    <property type="entry name" value="TRYPSIN_HIS"/>
</dbReference>
<dbReference type="Proteomes" id="UP000823561">
    <property type="component" value="Chromosome 9"/>
</dbReference>
<dbReference type="InterPro" id="IPR043504">
    <property type="entry name" value="Peptidase_S1_PA_chymotrypsin"/>
</dbReference>
<name>A0AAV6GKU1_9TELE</name>
<proteinExistence type="predicted"/>
<evidence type="ECO:0000313" key="16">
    <source>
        <dbReference type="EMBL" id="KAG5275764.1"/>
    </source>
</evidence>
<dbReference type="FunFam" id="2.40.10.10:FF:000146">
    <property type="entry name" value="Serine protease 53"/>
    <property type="match status" value="1"/>
</dbReference>
<evidence type="ECO:0000256" key="7">
    <source>
        <dbReference type="ARBA" id="ARBA00023145"/>
    </source>
</evidence>
<dbReference type="GO" id="GO:0004252">
    <property type="term" value="F:serine-type endopeptidase activity"/>
    <property type="evidence" value="ECO:0007669"/>
    <property type="project" value="InterPro"/>
</dbReference>
<keyword evidence="5 13" id="KW-0378">Hydrolase</keyword>
<dbReference type="EMBL" id="JADWDJ010000009">
    <property type="protein sequence ID" value="KAG5275764.1"/>
    <property type="molecule type" value="Genomic_DNA"/>
</dbReference>
<feature type="chain" id="PRO_5043361035" description="Granzyme M" evidence="14">
    <location>
        <begin position="20"/>
        <end position="255"/>
    </location>
</feature>
<protein>
    <recommendedName>
        <fullName evidence="10">Granzyme M</fullName>
    </recommendedName>
    <alternativeName>
        <fullName evidence="11">Met-ase</fullName>
    </alternativeName>
    <alternativeName>
        <fullName evidence="12">Natural killer cell granular protease</fullName>
    </alternativeName>
</protein>
<feature type="domain" description="Peptidase S1" evidence="15">
    <location>
        <begin position="26"/>
        <end position="252"/>
    </location>
</feature>
<comment type="subcellular location">
    <subcellularLocation>
        <location evidence="1">Secreted</location>
    </subcellularLocation>
</comment>
<evidence type="ECO:0000256" key="9">
    <source>
        <dbReference type="ARBA" id="ARBA00054080"/>
    </source>
</evidence>
<keyword evidence="6 13" id="KW-0720">Serine protease</keyword>
<evidence type="ECO:0000256" key="14">
    <source>
        <dbReference type="SAM" id="SignalP"/>
    </source>
</evidence>
<evidence type="ECO:0000256" key="4">
    <source>
        <dbReference type="ARBA" id="ARBA00022729"/>
    </source>
</evidence>
<dbReference type="PROSITE" id="PS50240">
    <property type="entry name" value="TRYPSIN_DOM"/>
    <property type="match status" value="1"/>
</dbReference>
<dbReference type="PROSITE" id="PS00134">
    <property type="entry name" value="TRYPSIN_HIS"/>
    <property type="match status" value="1"/>
</dbReference>
<dbReference type="InterPro" id="IPR001254">
    <property type="entry name" value="Trypsin_dom"/>
</dbReference>
<dbReference type="GO" id="GO:0005576">
    <property type="term" value="C:extracellular region"/>
    <property type="evidence" value="ECO:0007669"/>
    <property type="project" value="UniProtKB-SubCell"/>
</dbReference>
<dbReference type="PANTHER" id="PTHR24271:SF87">
    <property type="entry name" value="ARGININE ESTERASE-LIKE-RELATED"/>
    <property type="match status" value="1"/>
</dbReference>